<name>A0A833NZ46_UNCSA</name>
<evidence type="ECO:0000259" key="5">
    <source>
        <dbReference type="Pfam" id="PF02350"/>
    </source>
</evidence>
<organism evidence="6 7">
    <name type="scientific">Candidatus Saganbacteria bacterium</name>
    <dbReference type="NCBI Taxonomy" id="2575572"/>
    <lineage>
        <taxon>Bacteria</taxon>
        <taxon>Bacillati</taxon>
        <taxon>Saganbacteria</taxon>
    </lineage>
</organism>
<dbReference type="InterPro" id="IPR029767">
    <property type="entry name" value="WecB-like"/>
</dbReference>
<dbReference type="CDD" id="cd03786">
    <property type="entry name" value="GTB_UDP-GlcNAc_2-Epimerase"/>
    <property type="match status" value="1"/>
</dbReference>
<evidence type="ECO:0000256" key="3">
    <source>
        <dbReference type="ARBA" id="ARBA00038858"/>
    </source>
</evidence>
<dbReference type="NCBIfam" id="TIGR00236">
    <property type="entry name" value="wecB"/>
    <property type="match status" value="1"/>
</dbReference>
<dbReference type="EMBL" id="WPAF01000002">
    <property type="protein sequence ID" value="KAF0135122.1"/>
    <property type="molecule type" value="Genomic_DNA"/>
</dbReference>
<protein>
    <recommendedName>
        <fullName evidence="3">UDP-N-acetylglucosamine 2-epimerase (non-hydrolyzing)</fullName>
        <ecNumber evidence="3">5.1.3.14</ecNumber>
    </recommendedName>
</protein>
<evidence type="ECO:0000256" key="4">
    <source>
        <dbReference type="RuleBase" id="RU003513"/>
    </source>
</evidence>
<evidence type="ECO:0000313" key="7">
    <source>
        <dbReference type="Proteomes" id="UP000488506"/>
    </source>
</evidence>
<keyword evidence="1 4" id="KW-0413">Isomerase</keyword>
<evidence type="ECO:0000313" key="6">
    <source>
        <dbReference type="EMBL" id="KAF0135122.1"/>
    </source>
</evidence>
<sequence>MAPVILEVEKHPDILQGIIVSTGQHREMLNQVNRIFDIRPDYDLSIMEQSQTLLRITVKTIQGLEGILLREKPDMLLVQGDTTTAFAAGLCAFYNKIPVGHVEAGLRTGDRTRPYPEEINRRLISVAADQHYAPTKRSKDNLLKEAVPEPSIYLTGNTVIDALLKVSQRDFNLKRHGLNLDYNKKIVLVTTHRRESFGGPMKGICSAVGRLAKKYEKEIQVVLPAHKNPMVRDVVNEMLGNISNVEIIEPLDYEPFVHLMKASYIILTDSGGVQEEAPSLGKPVLVLREKTERPEAIEAGTVKLIGVDEEAIFSEAEKLILDQNEYNKMKRSVNPYGDGKAAIRIIQSILYFFGFTDKKAKEFNSL</sequence>
<dbReference type="PANTHER" id="PTHR43174:SF2">
    <property type="entry name" value="UDP-N-ACETYLGLUCOSAMINE 2-EPIMERASE"/>
    <property type="match status" value="1"/>
</dbReference>
<reference evidence="6 7" key="1">
    <citation type="submission" date="2019-12" db="EMBL/GenBank/DDBJ databases">
        <authorList>
            <person name="Wolfe R."/>
            <person name="Danczak R."/>
            <person name="Wilkins M."/>
        </authorList>
    </citation>
    <scope>NUCLEOTIDE SEQUENCE [LARGE SCALE GENOMIC DNA]</scope>
    <source>
        <strain evidence="6">X2_MaxBin.013</strain>
    </source>
</reference>
<dbReference type="Pfam" id="PF02350">
    <property type="entry name" value="Epimerase_2"/>
    <property type="match status" value="1"/>
</dbReference>
<comment type="similarity">
    <text evidence="2 4">Belongs to the UDP-N-acetylglucosamine 2-epimerase family.</text>
</comment>
<dbReference type="PANTHER" id="PTHR43174">
    <property type="entry name" value="UDP-N-ACETYLGLUCOSAMINE 2-EPIMERASE"/>
    <property type="match status" value="1"/>
</dbReference>
<dbReference type="Proteomes" id="UP000488506">
    <property type="component" value="Unassembled WGS sequence"/>
</dbReference>
<dbReference type="EC" id="5.1.3.14" evidence="3"/>
<dbReference type="SUPFAM" id="SSF53756">
    <property type="entry name" value="UDP-Glycosyltransferase/glycogen phosphorylase"/>
    <property type="match status" value="1"/>
</dbReference>
<evidence type="ECO:0000256" key="2">
    <source>
        <dbReference type="ARBA" id="ARBA00038209"/>
    </source>
</evidence>
<feature type="domain" description="UDP-N-acetylglucosamine 2-epimerase" evidence="5">
    <location>
        <begin position="10"/>
        <end position="349"/>
    </location>
</feature>
<comment type="caution">
    <text evidence="6">The sequence shown here is derived from an EMBL/GenBank/DDBJ whole genome shotgun (WGS) entry which is preliminary data.</text>
</comment>
<dbReference type="InterPro" id="IPR003331">
    <property type="entry name" value="UDP_GlcNAc_Epimerase_2_dom"/>
</dbReference>
<dbReference type="Gene3D" id="3.40.50.2000">
    <property type="entry name" value="Glycogen Phosphorylase B"/>
    <property type="match status" value="2"/>
</dbReference>
<evidence type="ECO:0000256" key="1">
    <source>
        <dbReference type="ARBA" id="ARBA00023235"/>
    </source>
</evidence>
<proteinExistence type="inferred from homology"/>
<gene>
    <name evidence="6" type="ORF">FD145_260</name>
</gene>
<dbReference type="GO" id="GO:0008761">
    <property type="term" value="F:UDP-N-acetylglucosamine 2-epimerase activity"/>
    <property type="evidence" value="ECO:0007669"/>
    <property type="project" value="UniProtKB-EC"/>
</dbReference>
<accession>A0A833NZ46</accession>
<dbReference type="AlphaFoldDB" id="A0A833NZ46"/>